<dbReference type="EMBL" id="BPVZ01000025">
    <property type="protein sequence ID" value="GKV06339.1"/>
    <property type="molecule type" value="Genomic_DNA"/>
</dbReference>
<organism evidence="1 2">
    <name type="scientific">Rubroshorea leprosula</name>
    <dbReference type="NCBI Taxonomy" id="152421"/>
    <lineage>
        <taxon>Eukaryota</taxon>
        <taxon>Viridiplantae</taxon>
        <taxon>Streptophyta</taxon>
        <taxon>Embryophyta</taxon>
        <taxon>Tracheophyta</taxon>
        <taxon>Spermatophyta</taxon>
        <taxon>Magnoliopsida</taxon>
        <taxon>eudicotyledons</taxon>
        <taxon>Gunneridae</taxon>
        <taxon>Pentapetalae</taxon>
        <taxon>rosids</taxon>
        <taxon>malvids</taxon>
        <taxon>Malvales</taxon>
        <taxon>Dipterocarpaceae</taxon>
        <taxon>Rubroshorea</taxon>
    </lineage>
</organism>
<protein>
    <submittedName>
        <fullName evidence="1">Uncharacterized protein</fullName>
    </submittedName>
</protein>
<keyword evidence="2" id="KW-1185">Reference proteome</keyword>
<dbReference type="Proteomes" id="UP001054252">
    <property type="component" value="Unassembled WGS sequence"/>
</dbReference>
<reference evidence="1 2" key="1">
    <citation type="journal article" date="2021" name="Commun. Biol.">
        <title>The genome of Shorea leprosula (Dipterocarpaceae) highlights the ecological relevance of drought in aseasonal tropical rainforests.</title>
        <authorList>
            <person name="Ng K.K.S."/>
            <person name="Kobayashi M.J."/>
            <person name="Fawcett J.A."/>
            <person name="Hatakeyama M."/>
            <person name="Paape T."/>
            <person name="Ng C.H."/>
            <person name="Ang C.C."/>
            <person name="Tnah L.H."/>
            <person name="Lee C.T."/>
            <person name="Nishiyama T."/>
            <person name="Sese J."/>
            <person name="O'Brien M.J."/>
            <person name="Copetti D."/>
            <person name="Mohd Noor M.I."/>
            <person name="Ong R.C."/>
            <person name="Putra M."/>
            <person name="Sireger I.Z."/>
            <person name="Indrioko S."/>
            <person name="Kosugi Y."/>
            <person name="Izuno A."/>
            <person name="Isagi Y."/>
            <person name="Lee S.L."/>
            <person name="Shimizu K.K."/>
        </authorList>
    </citation>
    <scope>NUCLEOTIDE SEQUENCE [LARGE SCALE GENOMIC DNA]</scope>
    <source>
        <strain evidence="1">214</strain>
    </source>
</reference>
<evidence type="ECO:0000313" key="1">
    <source>
        <dbReference type="EMBL" id="GKV06339.1"/>
    </source>
</evidence>
<gene>
    <name evidence="1" type="ORF">SLEP1_g18240</name>
</gene>
<comment type="caution">
    <text evidence="1">The sequence shown here is derived from an EMBL/GenBank/DDBJ whole genome shotgun (WGS) entry which is preliminary data.</text>
</comment>
<sequence>MVLDYSTTLALGLSLLFCAIEEARSRMGKNKGSDELEG</sequence>
<proteinExistence type="predicted"/>
<name>A0AAV5J7D6_9ROSI</name>
<dbReference type="AlphaFoldDB" id="A0AAV5J7D6"/>
<accession>A0AAV5J7D6</accession>
<evidence type="ECO:0000313" key="2">
    <source>
        <dbReference type="Proteomes" id="UP001054252"/>
    </source>
</evidence>